<feature type="region of interest" description="Disordered" evidence="1">
    <location>
        <begin position="68"/>
        <end position="129"/>
    </location>
</feature>
<evidence type="ECO:0000313" key="5">
    <source>
        <dbReference type="Proteomes" id="UP000291084"/>
    </source>
</evidence>
<dbReference type="AlphaFoldDB" id="A0A0S3RTA9"/>
<name>A0A0S3RTA9_PHAAN</name>
<feature type="compositionally biased region" description="Basic and acidic residues" evidence="1">
    <location>
        <begin position="111"/>
        <end position="129"/>
    </location>
</feature>
<organism evidence="2 5">
    <name type="scientific">Vigna angularis var. angularis</name>
    <dbReference type="NCBI Taxonomy" id="157739"/>
    <lineage>
        <taxon>Eukaryota</taxon>
        <taxon>Viridiplantae</taxon>
        <taxon>Streptophyta</taxon>
        <taxon>Embryophyta</taxon>
        <taxon>Tracheophyta</taxon>
        <taxon>Spermatophyta</taxon>
        <taxon>Magnoliopsida</taxon>
        <taxon>eudicotyledons</taxon>
        <taxon>Gunneridae</taxon>
        <taxon>Pentapetalae</taxon>
        <taxon>rosids</taxon>
        <taxon>fabids</taxon>
        <taxon>Fabales</taxon>
        <taxon>Fabaceae</taxon>
        <taxon>Papilionoideae</taxon>
        <taxon>50 kb inversion clade</taxon>
        <taxon>NPAAA clade</taxon>
        <taxon>indigoferoid/millettioid clade</taxon>
        <taxon>Phaseoleae</taxon>
        <taxon>Vigna</taxon>
    </lineage>
</organism>
<proteinExistence type="predicted"/>
<dbReference type="EMBL" id="AP015037">
    <property type="protein sequence ID" value="BAT83695.1"/>
    <property type="molecule type" value="Genomic_DNA"/>
</dbReference>
<keyword evidence="5" id="KW-1185">Reference proteome</keyword>
<evidence type="ECO:0000313" key="3">
    <source>
        <dbReference type="EMBL" id="BAT96246.1"/>
    </source>
</evidence>
<feature type="compositionally biased region" description="Low complexity" evidence="1">
    <location>
        <begin position="78"/>
        <end position="90"/>
    </location>
</feature>
<reference evidence="2 5" key="1">
    <citation type="journal article" date="2015" name="Sci. Rep.">
        <title>The power of single molecule real-time sequencing technology in the de novo assembly of a eukaryotic genome.</title>
        <authorList>
            <person name="Sakai H."/>
            <person name="Naito K."/>
            <person name="Ogiso-Tanaka E."/>
            <person name="Takahashi Y."/>
            <person name="Iseki K."/>
            <person name="Muto C."/>
            <person name="Satou K."/>
            <person name="Teruya K."/>
            <person name="Shiroma A."/>
            <person name="Shimoji M."/>
            <person name="Hirano T."/>
            <person name="Itoh T."/>
            <person name="Kaga A."/>
            <person name="Tomooka N."/>
        </authorList>
    </citation>
    <scope>NUCLEOTIDE SEQUENCE [LARGE SCALE GENOMIC DNA]</scope>
    <source>
        <strain evidence="5">cv. Shumari</strain>
    </source>
</reference>
<evidence type="ECO:0000256" key="1">
    <source>
        <dbReference type="SAM" id="MobiDB-lite"/>
    </source>
</evidence>
<protein>
    <submittedName>
        <fullName evidence="2">Uncharacterized protein</fullName>
    </submittedName>
</protein>
<evidence type="ECO:0000313" key="2">
    <source>
        <dbReference type="EMBL" id="BAT83695.1"/>
    </source>
</evidence>
<accession>A0A0S3RTA9</accession>
<sequence>MLIYFVSLWPLISRRRIWNTCHTAIHFGSSRSQHTHFMATWRRSSILHGPFPFLLEKFLTKSKGKHGLEEVNGLSTKNRSSSRSFNASSSWQQRRTRPAGSTHVPAELEAEEHVQKYPASHLERKKSTD</sequence>
<dbReference type="Proteomes" id="UP000291084">
    <property type="component" value="Chromosome 8"/>
</dbReference>
<gene>
    <name evidence="2" type="primary">Vigan.04G089000</name>
    <name evidence="3" type="synonym">Vigan.08G315400</name>
    <name evidence="4" type="synonym">Vigan.08G315500</name>
    <name evidence="2" type="ORF">VIGAN_04089000</name>
    <name evidence="3" type="ORF">VIGAN_08315400</name>
    <name evidence="4" type="ORF">VIGAN_08315500</name>
</gene>
<dbReference type="Proteomes" id="UP000291084">
    <property type="component" value="Chromosome 4"/>
</dbReference>
<dbReference type="EMBL" id="AP015041">
    <property type="protein sequence ID" value="BAT96247.1"/>
    <property type="molecule type" value="Genomic_DNA"/>
</dbReference>
<evidence type="ECO:0000313" key="4">
    <source>
        <dbReference type="EMBL" id="BAT96247.1"/>
    </source>
</evidence>
<dbReference type="EMBL" id="AP015041">
    <property type="protein sequence ID" value="BAT96246.1"/>
    <property type="molecule type" value="Genomic_DNA"/>
</dbReference>